<dbReference type="OrthoDB" id="8527261at2"/>
<dbReference type="RefSeq" id="WP_046556149.1">
    <property type="nucleotide sequence ID" value="NZ_LAHO01000002.1"/>
</dbReference>
<dbReference type="AlphaFoldDB" id="A0A0M2V7S4"/>
<dbReference type="STRING" id="336831.WG68_02895"/>
<organism evidence="2 3">
    <name type="scientific">Arsukibacterium ikkense</name>
    <dbReference type="NCBI Taxonomy" id="336831"/>
    <lineage>
        <taxon>Bacteria</taxon>
        <taxon>Pseudomonadati</taxon>
        <taxon>Pseudomonadota</taxon>
        <taxon>Gammaproteobacteria</taxon>
        <taxon>Chromatiales</taxon>
        <taxon>Chromatiaceae</taxon>
        <taxon>Arsukibacterium</taxon>
    </lineage>
</organism>
<evidence type="ECO:0000313" key="3">
    <source>
        <dbReference type="Proteomes" id="UP000034228"/>
    </source>
</evidence>
<dbReference type="EMBL" id="LAHO01000002">
    <property type="protein sequence ID" value="KKO46902.1"/>
    <property type="molecule type" value="Genomic_DNA"/>
</dbReference>
<dbReference type="PATRIC" id="fig|336831.14.peg.3734"/>
<sequence length="80" mass="8771">MPNHQLLADILRTVLQIEKDFSADTALLGAIPEFDSMAIIAVITELEDQLGIEFDDDEISAEIFETFGGLAEFVSQKQAA</sequence>
<dbReference type="Gene3D" id="1.10.1200.10">
    <property type="entry name" value="ACP-like"/>
    <property type="match status" value="1"/>
</dbReference>
<dbReference type="InterPro" id="IPR009081">
    <property type="entry name" value="PP-bd_ACP"/>
</dbReference>
<keyword evidence="3" id="KW-1185">Reference proteome</keyword>
<comment type="caution">
    <text evidence="2">The sequence shown here is derived from an EMBL/GenBank/DDBJ whole genome shotgun (WGS) entry which is preliminary data.</text>
</comment>
<protein>
    <recommendedName>
        <fullName evidence="1">Carrier domain-containing protein</fullName>
    </recommendedName>
</protein>
<dbReference type="Pfam" id="PF00550">
    <property type="entry name" value="PP-binding"/>
    <property type="match status" value="1"/>
</dbReference>
<proteinExistence type="predicted"/>
<evidence type="ECO:0000259" key="1">
    <source>
        <dbReference type="PROSITE" id="PS50075"/>
    </source>
</evidence>
<evidence type="ECO:0000313" key="2">
    <source>
        <dbReference type="EMBL" id="KKO46902.1"/>
    </source>
</evidence>
<name>A0A0M2V7S4_9GAMM</name>
<dbReference type="SUPFAM" id="SSF47336">
    <property type="entry name" value="ACP-like"/>
    <property type="match status" value="1"/>
</dbReference>
<accession>A0A0M2V7S4</accession>
<gene>
    <name evidence="2" type="ORF">WG68_02895</name>
</gene>
<dbReference type="PROSITE" id="PS50075">
    <property type="entry name" value="CARRIER"/>
    <property type="match status" value="1"/>
</dbReference>
<dbReference type="InterPro" id="IPR036736">
    <property type="entry name" value="ACP-like_sf"/>
</dbReference>
<feature type="domain" description="Carrier" evidence="1">
    <location>
        <begin position="1"/>
        <end position="78"/>
    </location>
</feature>
<reference evidence="2 3" key="1">
    <citation type="submission" date="2015-03" db="EMBL/GenBank/DDBJ databases">
        <title>Draft genome sequences of two protease-producing strains of Arsukibacterium isolated from two cold and alkaline environments.</title>
        <authorList>
            <person name="Lylloff J.E."/>
            <person name="Skov L.B."/>
            <person name="Jepsen M."/>
            <person name="Hallin P.F."/>
            <person name="Sorensen S.J."/>
            <person name="Stougaard P."/>
            <person name="Glaring M.A."/>
        </authorList>
    </citation>
    <scope>NUCLEOTIDE SEQUENCE [LARGE SCALE GENOMIC DNA]</scope>
    <source>
        <strain evidence="2 3">GCM72</strain>
    </source>
</reference>
<dbReference type="Proteomes" id="UP000034228">
    <property type="component" value="Unassembled WGS sequence"/>
</dbReference>